<dbReference type="Pfam" id="PF23240">
    <property type="entry name" value="HAT_PRP39_N"/>
    <property type="match status" value="1"/>
</dbReference>
<comment type="similarity">
    <text evidence="6">Belongs to the PRP39 family.</text>
</comment>
<evidence type="ECO:0000256" key="3">
    <source>
        <dbReference type="ARBA" id="ARBA00022737"/>
    </source>
</evidence>
<dbReference type="Gene3D" id="1.25.40.10">
    <property type="entry name" value="Tetratricopeptide repeat domain"/>
    <property type="match status" value="1"/>
</dbReference>
<reference evidence="8 9" key="1">
    <citation type="journal article" date="2021" name="Elife">
        <title>Chloroplast acquisition without the gene transfer in kleptoplastic sea slugs, Plakobranchus ocellatus.</title>
        <authorList>
            <person name="Maeda T."/>
            <person name="Takahashi S."/>
            <person name="Yoshida T."/>
            <person name="Shimamura S."/>
            <person name="Takaki Y."/>
            <person name="Nagai Y."/>
            <person name="Toyoda A."/>
            <person name="Suzuki Y."/>
            <person name="Arimoto A."/>
            <person name="Ishii H."/>
            <person name="Satoh N."/>
            <person name="Nishiyama T."/>
            <person name="Hasebe M."/>
            <person name="Maruyama T."/>
            <person name="Minagawa J."/>
            <person name="Obokata J."/>
            <person name="Shigenobu S."/>
        </authorList>
    </citation>
    <scope>NUCLEOTIDE SEQUENCE [LARGE SCALE GENOMIC DNA]</scope>
</reference>
<evidence type="ECO:0000256" key="1">
    <source>
        <dbReference type="ARBA" id="ARBA00004123"/>
    </source>
</evidence>
<sequence>MANSENNLNPASLTQEQSESQPNGESHDGQNVVELTPEQTEEAARVAEAKRQKEIELGKYWKTVEDNPMDFTGWTYLLQYVEQESNTENCRLAYEAFFSHYPYCYGYWKKYSDMEKKQGNLERAKEVFEKGIRAIPLSVELWLHYLNFYITEFGSAPGETEKIRKLYERALAAAGLEFRSDKLWDSYISWENMNSNLKAVTAIYEKLISTPTQLYSHHWDNFKRHITIHHPKEILDIDTFLKLRSEVLNKAINYQIDDEDEVGLDEALQVGEGPDVDAPPGMIATTTPVKKMHFQTFEHHDVKQDLSQHDDIEKLN</sequence>
<feature type="compositionally biased region" description="Polar residues" evidence="7">
    <location>
        <begin position="1"/>
        <end position="24"/>
    </location>
</feature>
<dbReference type="GO" id="GO:0000243">
    <property type="term" value="C:commitment complex"/>
    <property type="evidence" value="ECO:0007669"/>
    <property type="project" value="TreeGrafter"/>
</dbReference>
<keyword evidence="9" id="KW-1185">Reference proteome</keyword>
<dbReference type="InterPro" id="IPR003107">
    <property type="entry name" value="HAT"/>
</dbReference>
<protein>
    <submittedName>
        <fullName evidence="8">Pre-mRNA-processing factor 39</fullName>
    </submittedName>
</protein>
<keyword evidence="3" id="KW-0677">Repeat</keyword>
<dbReference type="PANTHER" id="PTHR17204:SF5">
    <property type="entry name" value="PRE-MRNA-PROCESSING FACTOR 39"/>
    <property type="match status" value="1"/>
</dbReference>
<keyword evidence="5" id="KW-0539">Nucleus</keyword>
<evidence type="ECO:0000313" key="8">
    <source>
        <dbReference type="EMBL" id="GFO27450.1"/>
    </source>
</evidence>
<comment type="subcellular location">
    <subcellularLocation>
        <location evidence="1">Nucleus</location>
    </subcellularLocation>
</comment>
<dbReference type="InterPro" id="IPR011990">
    <property type="entry name" value="TPR-like_helical_dom_sf"/>
</dbReference>
<organism evidence="8 9">
    <name type="scientific">Plakobranchus ocellatus</name>
    <dbReference type="NCBI Taxonomy" id="259542"/>
    <lineage>
        <taxon>Eukaryota</taxon>
        <taxon>Metazoa</taxon>
        <taxon>Spiralia</taxon>
        <taxon>Lophotrochozoa</taxon>
        <taxon>Mollusca</taxon>
        <taxon>Gastropoda</taxon>
        <taxon>Heterobranchia</taxon>
        <taxon>Euthyneura</taxon>
        <taxon>Panpulmonata</taxon>
        <taxon>Sacoglossa</taxon>
        <taxon>Placobranchoidea</taxon>
        <taxon>Plakobranchidae</taxon>
        <taxon>Plakobranchus</taxon>
    </lineage>
</organism>
<dbReference type="GO" id="GO:0071004">
    <property type="term" value="C:U2-type prespliceosome"/>
    <property type="evidence" value="ECO:0007669"/>
    <property type="project" value="TreeGrafter"/>
</dbReference>
<dbReference type="FunFam" id="1.25.40.10:FF:000091">
    <property type="entry name" value="Pre-mRNA-processing factor 39"/>
    <property type="match status" value="1"/>
</dbReference>
<dbReference type="PANTHER" id="PTHR17204">
    <property type="entry name" value="PRE-MRNA PROCESSING PROTEIN PRP39-RELATED"/>
    <property type="match status" value="1"/>
</dbReference>
<dbReference type="AlphaFoldDB" id="A0AAV4C7Q6"/>
<proteinExistence type="inferred from homology"/>
<dbReference type="EMBL" id="BLXT01005922">
    <property type="protein sequence ID" value="GFO27450.1"/>
    <property type="molecule type" value="Genomic_DNA"/>
</dbReference>
<name>A0AAV4C7Q6_9GAST</name>
<dbReference type="SUPFAM" id="SSF48452">
    <property type="entry name" value="TPR-like"/>
    <property type="match status" value="1"/>
</dbReference>
<dbReference type="GO" id="GO:0000395">
    <property type="term" value="P:mRNA 5'-splice site recognition"/>
    <property type="evidence" value="ECO:0007669"/>
    <property type="project" value="TreeGrafter"/>
</dbReference>
<dbReference type="Proteomes" id="UP000735302">
    <property type="component" value="Unassembled WGS sequence"/>
</dbReference>
<evidence type="ECO:0000256" key="2">
    <source>
        <dbReference type="ARBA" id="ARBA00022664"/>
    </source>
</evidence>
<accession>A0AAV4C7Q6</accession>
<feature type="region of interest" description="Disordered" evidence="7">
    <location>
        <begin position="1"/>
        <end position="41"/>
    </location>
</feature>
<dbReference type="GO" id="GO:0005685">
    <property type="term" value="C:U1 snRNP"/>
    <property type="evidence" value="ECO:0007669"/>
    <property type="project" value="TreeGrafter"/>
</dbReference>
<evidence type="ECO:0000256" key="6">
    <source>
        <dbReference type="ARBA" id="ARBA00038019"/>
    </source>
</evidence>
<comment type="caution">
    <text evidence="8">The sequence shown here is derived from an EMBL/GenBank/DDBJ whole genome shotgun (WGS) entry which is preliminary data.</text>
</comment>
<evidence type="ECO:0000313" key="9">
    <source>
        <dbReference type="Proteomes" id="UP000735302"/>
    </source>
</evidence>
<keyword evidence="4" id="KW-0508">mRNA splicing</keyword>
<evidence type="ECO:0000256" key="5">
    <source>
        <dbReference type="ARBA" id="ARBA00023242"/>
    </source>
</evidence>
<keyword evidence="2" id="KW-0507">mRNA processing</keyword>
<dbReference type="GO" id="GO:0030627">
    <property type="term" value="F:pre-mRNA 5'-splice site binding"/>
    <property type="evidence" value="ECO:0007669"/>
    <property type="project" value="TreeGrafter"/>
</dbReference>
<evidence type="ECO:0000256" key="4">
    <source>
        <dbReference type="ARBA" id="ARBA00023187"/>
    </source>
</evidence>
<evidence type="ECO:0000256" key="7">
    <source>
        <dbReference type="SAM" id="MobiDB-lite"/>
    </source>
</evidence>
<gene>
    <name evidence="8" type="ORF">PoB_005395500</name>
</gene>
<dbReference type="SMART" id="SM00386">
    <property type="entry name" value="HAT"/>
    <property type="match status" value="3"/>
</dbReference>